<name>A0A0B7A7W3_9EUPU</name>
<evidence type="ECO:0000313" key="1">
    <source>
        <dbReference type="EMBL" id="CEK76752.1"/>
    </source>
</evidence>
<reference evidence="1" key="1">
    <citation type="submission" date="2014-12" db="EMBL/GenBank/DDBJ databases">
        <title>Insight into the proteome of Arion vulgaris.</title>
        <authorList>
            <person name="Aradska J."/>
            <person name="Bulat T."/>
            <person name="Smidak R."/>
            <person name="Sarate P."/>
            <person name="Gangsoo J."/>
            <person name="Sialana F."/>
            <person name="Bilban M."/>
            <person name="Lubec G."/>
        </authorList>
    </citation>
    <scope>NUCLEOTIDE SEQUENCE</scope>
    <source>
        <tissue evidence="1">Skin</tissue>
    </source>
</reference>
<protein>
    <submittedName>
        <fullName evidence="1">Uncharacterized protein</fullName>
    </submittedName>
</protein>
<dbReference type="EMBL" id="HACG01029887">
    <property type="protein sequence ID" value="CEK76752.1"/>
    <property type="molecule type" value="Transcribed_RNA"/>
</dbReference>
<sequence>MIMRIYDNYNKGMKPSNKSEMCQSQQVIVKLEHGRHYRQVVCMLVFAITDLHKSLPPVLTINLAVDILPCHDLFRSASSSKS</sequence>
<organism evidence="1">
    <name type="scientific">Arion vulgaris</name>
    <dbReference type="NCBI Taxonomy" id="1028688"/>
    <lineage>
        <taxon>Eukaryota</taxon>
        <taxon>Metazoa</taxon>
        <taxon>Spiralia</taxon>
        <taxon>Lophotrochozoa</taxon>
        <taxon>Mollusca</taxon>
        <taxon>Gastropoda</taxon>
        <taxon>Heterobranchia</taxon>
        <taxon>Euthyneura</taxon>
        <taxon>Panpulmonata</taxon>
        <taxon>Eupulmonata</taxon>
        <taxon>Stylommatophora</taxon>
        <taxon>Helicina</taxon>
        <taxon>Arionoidea</taxon>
        <taxon>Arionidae</taxon>
        <taxon>Arion</taxon>
    </lineage>
</organism>
<gene>
    <name evidence="1" type="primary">ORF101352</name>
</gene>
<dbReference type="AlphaFoldDB" id="A0A0B7A7W3"/>
<accession>A0A0B7A7W3</accession>
<proteinExistence type="predicted"/>